<dbReference type="PIRSF" id="PIRSF002741">
    <property type="entry name" value="MppA"/>
    <property type="match status" value="1"/>
</dbReference>
<evidence type="ECO:0000256" key="5">
    <source>
        <dbReference type="ARBA" id="ARBA00022856"/>
    </source>
</evidence>
<dbReference type="InterPro" id="IPR000914">
    <property type="entry name" value="SBP_5_dom"/>
</dbReference>
<evidence type="ECO:0000256" key="4">
    <source>
        <dbReference type="ARBA" id="ARBA00022729"/>
    </source>
</evidence>
<feature type="compositionally biased region" description="Low complexity" evidence="6">
    <location>
        <begin position="26"/>
        <end position="51"/>
    </location>
</feature>
<dbReference type="CDD" id="cd08504">
    <property type="entry name" value="PBP2_OppA"/>
    <property type="match status" value="1"/>
</dbReference>
<evidence type="ECO:0000313" key="9">
    <source>
        <dbReference type="Proteomes" id="UP000215145"/>
    </source>
</evidence>
<organism evidence="8 9">
    <name type="scientific">Paenibacillus herberti</name>
    <dbReference type="NCBI Taxonomy" id="1619309"/>
    <lineage>
        <taxon>Bacteria</taxon>
        <taxon>Bacillati</taxon>
        <taxon>Bacillota</taxon>
        <taxon>Bacilli</taxon>
        <taxon>Bacillales</taxon>
        <taxon>Paenibacillaceae</taxon>
        <taxon>Paenibacillus</taxon>
    </lineage>
</organism>
<dbReference type="FunFam" id="3.90.76.10:FF:000001">
    <property type="entry name" value="Oligopeptide ABC transporter substrate-binding protein"/>
    <property type="match status" value="1"/>
</dbReference>
<dbReference type="Proteomes" id="UP000215145">
    <property type="component" value="Unassembled WGS sequence"/>
</dbReference>
<dbReference type="GO" id="GO:0015833">
    <property type="term" value="P:peptide transport"/>
    <property type="evidence" value="ECO:0007669"/>
    <property type="project" value="UniProtKB-KW"/>
</dbReference>
<comment type="caution">
    <text evidence="8">The sequence shown here is derived from an EMBL/GenBank/DDBJ whole genome shotgun (WGS) entry which is preliminary data.</text>
</comment>
<dbReference type="GO" id="GO:1904680">
    <property type="term" value="F:peptide transmembrane transporter activity"/>
    <property type="evidence" value="ECO:0007669"/>
    <property type="project" value="TreeGrafter"/>
</dbReference>
<keyword evidence="9" id="KW-1185">Reference proteome</keyword>
<evidence type="ECO:0000256" key="2">
    <source>
        <dbReference type="ARBA" id="ARBA00005695"/>
    </source>
</evidence>
<dbReference type="InterPro" id="IPR039424">
    <property type="entry name" value="SBP_5"/>
</dbReference>
<dbReference type="GO" id="GO:0043190">
    <property type="term" value="C:ATP-binding cassette (ABC) transporter complex"/>
    <property type="evidence" value="ECO:0007669"/>
    <property type="project" value="InterPro"/>
</dbReference>
<dbReference type="InterPro" id="IPR030678">
    <property type="entry name" value="Peptide/Ni-bd"/>
</dbReference>
<accession>A0A229NZ39</accession>
<keyword evidence="3" id="KW-0813">Transport</keyword>
<name>A0A229NZ39_9BACL</name>
<evidence type="ECO:0000259" key="7">
    <source>
        <dbReference type="Pfam" id="PF00496"/>
    </source>
</evidence>
<evidence type="ECO:0000256" key="6">
    <source>
        <dbReference type="SAM" id="MobiDB-lite"/>
    </source>
</evidence>
<sequence length="565" mass="62269">MTLAALMVAGSVLAACGNSNNGNAVNSSNNGSGGENTATNTAGNTGGETTAPSGDQVFRMNITSEPPTLDPSLMQDNVSGTIADGIFEGLTKTDKTGETVPGMAESWTVSEDSKTYTFKIRKDSKWSTGNPVTAHDFEYSWKRTLDPKAATPAPYAYQLHYIEGAKEYNTGKGSIDKVGVKALDDYTLEVKLKNPTSYFLSLVNFYTYYPVDKVAVEKDPKWAAEAASFSSNGPFKLSAWQHSASVEIVKNENYYGTADVKLDKVKFEMMGDSNTELSSYTTGALDWAGKPTGTIPAPQVDKFRKDKNPELQIENTASTYFYIFNQSKKPFNNVKVRKALSISIDRKLLVDKVVLGGQTPAFGFVPPTIKGQEKSFREETQQTYFEENVEEAKKLLAEGLKEEGMSAFPATTLIYNTSDSHAKIATAVTEMWKTNLGIDVKTEVQEWKVFLQNRTSLNYDISRAGWGADYNDAMTFLDLYITGSGNNDLGYKNPAYDKLIEDAYVTADQAERSKLLAQAEKMLMDESVVMPVYYDTAASLVKPYVKDTFITYNGNINYNYAYIAK</sequence>
<dbReference type="FunFam" id="3.10.105.10:FF:000001">
    <property type="entry name" value="Oligopeptide ABC transporter, oligopeptide-binding protein"/>
    <property type="match status" value="1"/>
</dbReference>
<dbReference type="OrthoDB" id="9801912at2"/>
<dbReference type="AlphaFoldDB" id="A0A229NZ39"/>
<gene>
    <name evidence="8" type="ORF">CGZ75_18650</name>
</gene>
<dbReference type="Gene3D" id="3.40.190.10">
    <property type="entry name" value="Periplasmic binding protein-like II"/>
    <property type="match status" value="1"/>
</dbReference>
<dbReference type="Pfam" id="PF00496">
    <property type="entry name" value="SBP_bac_5"/>
    <property type="match status" value="1"/>
</dbReference>
<protein>
    <submittedName>
        <fullName evidence="8">Peptide-binding protein</fullName>
    </submittedName>
</protein>
<keyword evidence="5" id="KW-0571">Peptide transport</keyword>
<evidence type="ECO:0000256" key="1">
    <source>
        <dbReference type="ARBA" id="ARBA00004196"/>
    </source>
</evidence>
<dbReference type="Gene3D" id="3.10.105.10">
    <property type="entry name" value="Dipeptide-binding Protein, Domain 3"/>
    <property type="match status" value="1"/>
</dbReference>
<comment type="subcellular location">
    <subcellularLocation>
        <location evidence="1">Cell envelope</location>
    </subcellularLocation>
</comment>
<dbReference type="Gene3D" id="3.90.76.10">
    <property type="entry name" value="Dipeptide-binding Protein, Domain 1"/>
    <property type="match status" value="1"/>
</dbReference>
<evidence type="ECO:0000256" key="3">
    <source>
        <dbReference type="ARBA" id="ARBA00022448"/>
    </source>
</evidence>
<keyword evidence="5" id="KW-0653">Protein transport</keyword>
<dbReference type="GO" id="GO:0030288">
    <property type="term" value="C:outer membrane-bounded periplasmic space"/>
    <property type="evidence" value="ECO:0007669"/>
    <property type="project" value="UniProtKB-ARBA"/>
</dbReference>
<evidence type="ECO:0000313" key="8">
    <source>
        <dbReference type="EMBL" id="OXM15160.1"/>
    </source>
</evidence>
<reference evidence="8 9" key="1">
    <citation type="submission" date="2017-07" db="EMBL/GenBank/DDBJ databases">
        <title>Paenibacillus herberti R33 genome sequencing and assembly.</title>
        <authorList>
            <person name="Su W."/>
        </authorList>
    </citation>
    <scope>NUCLEOTIDE SEQUENCE [LARGE SCALE GENOMIC DNA]</scope>
    <source>
        <strain evidence="8 9">R33</strain>
    </source>
</reference>
<comment type="similarity">
    <text evidence="2">Belongs to the bacterial solute-binding protein 5 family.</text>
</comment>
<feature type="region of interest" description="Disordered" evidence="6">
    <location>
        <begin position="26"/>
        <end position="55"/>
    </location>
</feature>
<feature type="domain" description="Solute-binding protein family 5" evidence="7">
    <location>
        <begin position="99"/>
        <end position="487"/>
    </location>
</feature>
<proteinExistence type="inferred from homology"/>
<dbReference type="PANTHER" id="PTHR30290:SF79">
    <property type="entry name" value="DIPEPTIDE-BINDING PROTEIN DPPE"/>
    <property type="match status" value="1"/>
</dbReference>
<dbReference type="PANTHER" id="PTHR30290">
    <property type="entry name" value="PERIPLASMIC BINDING COMPONENT OF ABC TRANSPORTER"/>
    <property type="match status" value="1"/>
</dbReference>
<dbReference type="EMBL" id="NMUQ01000002">
    <property type="protein sequence ID" value="OXM15160.1"/>
    <property type="molecule type" value="Genomic_DNA"/>
</dbReference>
<keyword evidence="4" id="KW-0732">Signal</keyword>
<dbReference type="SUPFAM" id="SSF53850">
    <property type="entry name" value="Periplasmic binding protein-like II"/>
    <property type="match status" value="1"/>
</dbReference>